<organism evidence="3 4">
    <name type="scientific">Durusdinium trenchii</name>
    <dbReference type="NCBI Taxonomy" id="1381693"/>
    <lineage>
        <taxon>Eukaryota</taxon>
        <taxon>Sar</taxon>
        <taxon>Alveolata</taxon>
        <taxon>Dinophyceae</taxon>
        <taxon>Suessiales</taxon>
        <taxon>Symbiodiniaceae</taxon>
        <taxon>Durusdinium</taxon>
    </lineage>
</organism>
<feature type="compositionally biased region" description="Low complexity" evidence="1">
    <location>
        <begin position="209"/>
        <end position="220"/>
    </location>
</feature>
<evidence type="ECO:0000256" key="2">
    <source>
        <dbReference type="SAM" id="Phobius"/>
    </source>
</evidence>
<feature type="transmembrane region" description="Helical" evidence="2">
    <location>
        <begin position="309"/>
        <end position="328"/>
    </location>
</feature>
<gene>
    <name evidence="3" type="ORF">SCF082_LOCUS26014</name>
</gene>
<evidence type="ECO:0000256" key="1">
    <source>
        <dbReference type="SAM" id="MobiDB-lite"/>
    </source>
</evidence>
<accession>A0ABP0M3W9</accession>
<dbReference type="EMBL" id="CAXAMM010019659">
    <property type="protein sequence ID" value="CAK9046171.1"/>
    <property type="molecule type" value="Genomic_DNA"/>
</dbReference>
<keyword evidence="2" id="KW-0472">Membrane</keyword>
<comment type="caution">
    <text evidence="3">The sequence shown here is derived from an EMBL/GenBank/DDBJ whole genome shotgun (WGS) entry which is preliminary data.</text>
</comment>
<evidence type="ECO:0000313" key="3">
    <source>
        <dbReference type="EMBL" id="CAK9046171.1"/>
    </source>
</evidence>
<name>A0ABP0M3W9_9DINO</name>
<dbReference type="Proteomes" id="UP001642464">
    <property type="component" value="Unassembled WGS sequence"/>
</dbReference>
<reference evidence="3 4" key="1">
    <citation type="submission" date="2024-02" db="EMBL/GenBank/DDBJ databases">
        <authorList>
            <person name="Chen Y."/>
            <person name="Shah S."/>
            <person name="Dougan E. K."/>
            <person name="Thang M."/>
            <person name="Chan C."/>
        </authorList>
    </citation>
    <scope>NUCLEOTIDE SEQUENCE [LARGE SCALE GENOMIC DNA]</scope>
</reference>
<feature type="transmembrane region" description="Helical" evidence="2">
    <location>
        <begin position="283"/>
        <end position="302"/>
    </location>
</feature>
<keyword evidence="2" id="KW-1133">Transmembrane helix</keyword>
<protein>
    <submittedName>
        <fullName evidence="3">Uncharacterized protein</fullName>
    </submittedName>
</protein>
<feature type="non-terminal residue" evidence="3">
    <location>
        <position position="366"/>
    </location>
</feature>
<sequence>MALAGCCVCAGALWWFRPRIHEDPAMAREMTPEIVSIAIPEVLQPRGTIIWRIGFLLTIRGVYYERFTGDGLMTLVEVNSRFRTDQDVQRHIRTTLMEKGGGGTPLVIDHSQTEEKVFVIRGEEIRFRFDVGKDPTSGRIYHLAEGVFPGDGGEVLLALRIEESHWNEQEVLDMLNSIGQMIRFRDHSFRFQTRNARAPKAPGNHSMADSTSSSPDDSTTVPAEQSASAADNVPKAANSRRGWTLGRFAWTAWFTMVVLFIAGQVWLWGIWDSPFGDAVKNLVTLSMVLLSALTLVFCWILFAPVSRRATWLVALPVLLVGVGYGASIRKLEFTGDMRPLVTYRWEPTQDEILERHRESAGQGRDG</sequence>
<feature type="region of interest" description="Disordered" evidence="1">
    <location>
        <begin position="195"/>
        <end position="235"/>
    </location>
</feature>
<evidence type="ECO:0000313" key="4">
    <source>
        <dbReference type="Proteomes" id="UP001642464"/>
    </source>
</evidence>
<keyword evidence="2" id="KW-0812">Transmembrane</keyword>
<keyword evidence="4" id="KW-1185">Reference proteome</keyword>
<feature type="transmembrane region" description="Helical" evidence="2">
    <location>
        <begin position="248"/>
        <end position="271"/>
    </location>
</feature>
<proteinExistence type="predicted"/>